<comment type="similarity">
    <text evidence="4 15">Belongs to the peptidase M28 family.</text>
</comment>
<proteinExistence type="inferred from homology"/>
<dbReference type="FunFam" id="3.40.630.10:FF:000057">
    <property type="entry name" value="Vacuolar membrane protease"/>
    <property type="match status" value="1"/>
</dbReference>
<protein>
    <recommendedName>
        <fullName evidence="15">Peptide hydrolase</fullName>
        <ecNumber evidence="15">3.4.-.-</ecNumber>
    </recommendedName>
</protein>
<feature type="domain" description="Vacuolar membrane protease C-terminal" evidence="19">
    <location>
        <begin position="753"/>
        <end position="982"/>
    </location>
</feature>
<name>A0A9P4NJH9_9PEZI</name>
<dbReference type="CDD" id="cd03875">
    <property type="entry name" value="M28_Fxna_like"/>
    <property type="match status" value="1"/>
</dbReference>
<keyword evidence="13 17" id="KW-0472">Membrane</keyword>
<dbReference type="Pfam" id="PF22251">
    <property type="entry name" value="PFF1_TM"/>
    <property type="match status" value="1"/>
</dbReference>
<evidence type="ECO:0000259" key="19">
    <source>
        <dbReference type="Pfam" id="PF22250"/>
    </source>
</evidence>
<dbReference type="EC" id="3.4.-.-" evidence="15"/>
<evidence type="ECO:0000256" key="2">
    <source>
        <dbReference type="ARBA" id="ARBA00003273"/>
    </source>
</evidence>
<keyword evidence="6 15" id="KW-0645">Protease</keyword>
<reference evidence="21" key="1">
    <citation type="journal article" date="2020" name="Stud. Mycol.">
        <title>101 Dothideomycetes genomes: a test case for predicting lifestyles and emergence of pathogens.</title>
        <authorList>
            <person name="Haridas S."/>
            <person name="Albert R."/>
            <person name="Binder M."/>
            <person name="Bloem J."/>
            <person name="Labutti K."/>
            <person name="Salamov A."/>
            <person name="Andreopoulos B."/>
            <person name="Baker S."/>
            <person name="Barry K."/>
            <person name="Bills G."/>
            <person name="Bluhm B."/>
            <person name="Cannon C."/>
            <person name="Castanera R."/>
            <person name="Culley D."/>
            <person name="Daum C."/>
            <person name="Ezra D."/>
            <person name="Gonzalez J."/>
            <person name="Henrissat B."/>
            <person name="Kuo A."/>
            <person name="Liang C."/>
            <person name="Lipzen A."/>
            <person name="Lutzoni F."/>
            <person name="Magnuson J."/>
            <person name="Mondo S."/>
            <person name="Nolan M."/>
            <person name="Ohm R."/>
            <person name="Pangilinan J."/>
            <person name="Park H.-J."/>
            <person name="Ramirez L."/>
            <person name="Alfaro M."/>
            <person name="Sun H."/>
            <person name="Tritt A."/>
            <person name="Yoshinaga Y."/>
            <person name="Zwiers L.-H."/>
            <person name="Turgeon B."/>
            <person name="Goodwin S."/>
            <person name="Spatafora J."/>
            <person name="Crous P."/>
            <person name="Grigoriev I."/>
        </authorList>
    </citation>
    <scope>NUCLEOTIDE SEQUENCE</scope>
    <source>
        <strain evidence="21">CBS 130266</strain>
    </source>
</reference>
<evidence type="ECO:0000259" key="20">
    <source>
        <dbReference type="Pfam" id="PF22251"/>
    </source>
</evidence>
<evidence type="ECO:0000256" key="4">
    <source>
        <dbReference type="ARBA" id="ARBA00010918"/>
    </source>
</evidence>
<feature type="transmembrane region" description="Helical" evidence="17">
    <location>
        <begin position="726"/>
        <end position="747"/>
    </location>
</feature>
<keyword evidence="11 17" id="KW-1133">Transmembrane helix</keyword>
<keyword evidence="7 17" id="KW-0812">Transmembrane</keyword>
<dbReference type="InterPro" id="IPR007484">
    <property type="entry name" value="Peptidase_M28"/>
</dbReference>
<feature type="region of interest" description="Disordered" evidence="16">
    <location>
        <begin position="573"/>
        <end position="606"/>
    </location>
</feature>
<evidence type="ECO:0000256" key="10">
    <source>
        <dbReference type="ARBA" id="ARBA00022833"/>
    </source>
</evidence>
<evidence type="ECO:0000256" key="1">
    <source>
        <dbReference type="ARBA" id="ARBA00001947"/>
    </source>
</evidence>
<feature type="transmembrane region" description="Helical" evidence="17">
    <location>
        <begin position="537"/>
        <end position="558"/>
    </location>
</feature>
<feature type="compositionally biased region" description="Polar residues" evidence="16">
    <location>
        <begin position="573"/>
        <end position="585"/>
    </location>
</feature>
<dbReference type="Gene3D" id="3.40.630.10">
    <property type="entry name" value="Zn peptidases"/>
    <property type="match status" value="1"/>
</dbReference>
<dbReference type="InterPro" id="IPR048024">
    <property type="entry name" value="Fxna-like_M28_dom"/>
</dbReference>
<feature type="transmembrane region" description="Helical" evidence="17">
    <location>
        <begin position="700"/>
        <end position="719"/>
    </location>
</feature>
<evidence type="ECO:0000313" key="22">
    <source>
        <dbReference type="Proteomes" id="UP000800235"/>
    </source>
</evidence>
<comment type="cofactor">
    <cofactor evidence="1">
        <name>Zn(2+)</name>
        <dbReference type="ChEBI" id="CHEBI:29105"/>
    </cofactor>
</comment>
<dbReference type="GO" id="GO:0008235">
    <property type="term" value="F:metalloexopeptidase activity"/>
    <property type="evidence" value="ECO:0007669"/>
    <property type="project" value="InterPro"/>
</dbReference>
<keyword evidence="14" id="KW-0325">Glycoprotein</keyword>
<keyword evidence="9 15" id="KW-0378">Hydrolase</keyword>
<dbReference type="Pfam" id="PF22250">
    <property type="entry name" value="PFF1_C"/>
    <property type="match status" value="1"/>
</dbReference>
<dbReference type="Proteomes" id="UP000800235">
    <property type="component" value="Unassembled WGS sequence"/>
</dbReference>
<evidence type="ECO:0000256" key="9">
    <source>
        <dbReference type="ARBA" id="ARBA00022801"/>
    </source>
</evidence>
<evidence type="ECO:0000256" key="5">
    <source>
        <dbReference type="ARBA" id="ARBA00022554"/>
    </source>
</evidence>
<feature type="transmembrane region" description="Helical" evidence="17">
    <location>
        <begin position="665"/>
        <end position="688"/>
    </location>
</feature>
<dbReference type="Pfam" id="PF04389">
    <property type="entry name" value="Peptidase_M28"/>
    <property type="match status" value="1"/>
</dbReference>
<comment type="function">
    <text evidence="2">May be involved in vacuolar sorting and osmoregulation.</text>
</comment>
<feature type="domain" description="Peptidase M28" evidence="18">
    <location>
        <begin position="162"/>
        <end position="331"/>
    </location>
</feature>
<dbReference type="PANTHER" id="PTHR12147">
    <property type="entry name" value="METALLOPEPTIDASE M28 FAMILY MEMBER"/>
    <property type="match status" value="1"/>
</dbReference>
<keyword evidence="10 15" id="KW-0862">Zinc</keyword>
<feature type="compositionally biased region" description="Gly residues" evidence="16">
    <location>
        <begin position="923"/>
        <end position="934"/>
    </location>
</feature>
<dbReference type="InterPro" id="IPR053976">
    <property type="entry name" value="PFF1_TM"/>
</dbReference>
<feature type="transmembrane region" description="Helical" evidence="17">
    <location>
        <begin position="12"/>
        <end position="39"/>
    </location>
</feature>
<feature type="transmembrane region" description="Helical" evidence="17">
    <location>
        <begin position="506"/>
        <end position="525"/>
    </location>
</feature>
<sequence>MAKRQPRNPLAFTPGPVTFFTTLILAALFTSLVIVHHVVPPAPKSPTPLPGINITEAWLDLQQLSNGYHPYNSHRNNQVRNWLLQRIDDILKRNGVRDYTGAAKDGPVKVYNDMNSSLMFGSPDSALAVAFAGENIMVYIRGSEDDEGYWWENPKIVDGRGGVLVNAHFDSVPSGYGATDDGVGVVSILQLISYFTRSENAPKRGLVALLNNGEEDYLNGAYAFTQHPLSKFPHTFLNLEGAGAGGRATLFRSTDNEVTKFYRNAPNPFGTVVSADGFKQGLVRSQTDYVIFNGELGMRGLDVAFMEPRARYHTIEDSTRYTGKDSLWHMLGASIATLQGLTSDTSDTFNGDVTVEGGVSSGRGADTVWFDLFGRVFAVFELNILFAISVSLLVVTPLTLIALHIILVKTDKWYPFARKGYLRSSEDDDYVSFNGWRGLFRTPVAVVLATAATIGLGFLVAKLNPYIVYSSEYSVWSMMLTTWLVIAWFILRGADNMRPSALQRPFSLLWLYIGAYILLVGVTISEQHFKLAGEYFMVFYFAAIFLALLISYLEFFALPKKAGYVQQVSSNGTHGSTPQYGQSPAGSRPITASHEERSDDEDERTSLLRGNRSTFSAGYGSRARSGDGATDNDVHIALPITLYTPFEEEQGWSGSLPRWTWLLQFLLLSIIPITLIGQVALIMTSALYQTPSDGSPVLMIYLFIAVLSLLLLAPTVPFIHRFHYPIPTLLFLIAIATTVYNLLAFPFSPNNKLKVYFLQEVDLESGITTVSLTGLMPYVHDIIKAIPSSTGQNINCTSPDYSARSGLTKCKWSGLPPDVRNGKGVPKGVSPEMGYKNWVSFNVTRSRNASEAVFHVSGKQTRACRLLFESDISDYNVTGFGTDPRFPRVQKKGCRSIRLWNRQWGDSWTVKVRWDNNREKEGGGSGGRTNNGSVGVGNGLDGRIVCLWSDANDPGTIPAYTEVLRYMPTWSGVTKLSDGLVEGGKVFKV</sequence>
<comment type="subcellular location">
    <subcellularLocation>
        <location evidence="3">Vacuole membrane</location>
        <topology evidence="3">Multi-pass membrane protein</topology>
    </subcellularLocation>
</comment>
<evidence type="ECO:0000313" key="21">
    <source>
        <dbReference type="EMBL" id="KAF2424422.1"/>
    </source>
</evidence>
<keyword evidence="12" id="KW-0482">Metalloprotease</keyword>
<feature type="transmembrane region" description="Helical" evidence="17">
    <location>
        <begin position="473"/>
        <end position="494"/>
    </location>
</feature>
<dbReference type="GO" id="GO:0046872">
    <property type="term" value="F:metal ion binding"/>
    <property type="evidence" value="ECO:0007669"/>
    <property type="project" value="UniProtKB-KW"/>
</dbReference>
<accession>A0A9P4NJH9</accession>
<keyword evidence="22" id="KW-1185">Reference proteome</keyword>
<evidence type="ECO:0000256" key="16">
    <source>
        <dbReference type="SAM" id="MobiDB-lite"/>
    </source>
</evidence>
<dbReference type="GO" id="GO:0006508">
    <property type="term" value="P:proteolysis"/>
    <property type="evidence" value="ECO:0007669"/>
    <property type="project" value="UniProtKB-KW"/>
</dbReference>
<dbReference type="SUPFAM" id="SSF53187">
    <property type="entry name" value="Zn-dependent exopeptidases"/>
    <property type="match status" value="1"/>
</dbReference>
<feature type="domain" description="Vacuolar membrane protease transmembrane" evidence="20">
    <location>
        <begin position="440"/>
        <end position="724"/>
    </location>
</feature>
<dbReference type="EMBL" id="MU007075">
    <property type="protein sequence ID" value="KAF2424422.1"/>
    <property type="molecule type" value="Genomic_DNA"/>
</dbReference>
<dbReference type="PANTHER" id="PTHR12147:SF58">
    <property type="entry name" value="VACUOLAR MEMBRANE PROTEASE"/>
    <property type="match status" value="1"/>
</dbReference>
<feature type="transmembrane region" description="Helical" evidence="17">
    <location>
        <begin position="442"/>
        <end position="461"/>
    </location>
</feature>
<evidence type="ECO:0000256" key="11">
    <source>
        <dbReference type="ARBA" id="ARBA00022989"/>
    </source>
</evidence>
<dbReference type="GO" id="GO:0005774">
    <property type="term" value="C:vacuolar membrane"/>
    <property type="evidence" value="ECO:0007669"/>
    <property type="project" value="UniProtKB-SubCell"/>
</dbReference>
<comment type="caution">
    <text evidence="21">The sequence shown here is derived from an EMBL/GenBank/DDBJ whole genome shotgun (WGS) entry which is preliminary data.</text>
</comment>
<evidence type="ECO:0000256" key="13">
    <source>
        <dbReference type="ARBA" id="ARBA00023136"/>
    </source>
</evidence>
<dbReference type="OrthoDB" id="76293at2759"/>
<evidence type="ECO:0000256" key="14">
    <source>
        <dbReference type="ARBA" id="ARBA00023180"/>
    </source>
</evidence>
<evidence type="ECO:0000256" key="7">
    <source>
        <dbReference type="ARBA" id="ARBA00022692"/>
    </source>
</evidence>
<dbReference type="InterPro" id="IPR045175">
    <property type="entry name" value="M28_fam"/>
</dbReference>
<evidence type="ECO:0000256" key="15">
    <source>
        <dbReference type="RuleBase" id="RU361240"/>
    </source>
</evidence>
<evidence type="ECO:0000256" key="17">
    <source>
        <dbReference type="SAM" id="Phobius"/>
    </source>
</evidence>
<feature type="transmembrane region" description="Helical" evidence="17">
    <location>
        <begin position="384"/>
        <end position="408"/>
    </location>
</feature>
<dbReference type="InterPro" id="IPR053975">
    <property type="entry name" value="PFF1_C"/>
</dbReference>
<keyword evidence="5" id="KW-0926">Vacuole</keyword>
<evidence type="ECO:0000256" key="12">
    <source>
        <dbReference type="ARBA" id="ARBA00023049"/>
    </source>
</evidence>
<dbReference type="AlphaFoldDB" id="A0A9P4NJH9"/>
<organism evidence="21 22">
    <name type="scientific">Tothia fuscella</name>
    <dbReference type="NCBI Taxonomy" id="1048955"/>
    <lineage>
        <taxon>Eukaryota</taxon>
        <taxon>Fungi</taxon>
        <taxon>Dikarya</taxon>
        <taxon>Ascomycota</taxon>
        <taxon>Pezizomycotina</taxon>
        <taxon>Dothideomycetes</taxon>
        <taxon>Pleosporomycetidae</taxon>
        <taxon>Venturiales</taxon>
        <taxon>Cylindrosympodiaceae</taxon>
        <taxon>Tothia</taxon>
    </lineage>
</organism>
<evidence type="ECO:0000259" key="18">
    <source>
        <dbReference type="Pfam" id="PF04389"/>
    </source>
</evidence>
<gene>
    <name evidence="21" type="ORF">EJ08DRAFT_595234</name>
</gene>
<evidence type="ECO:0000256" key="6">
    <source>
        <dbReference type="ARBA" id="ARBA00022670"/>
    </source>
</evidence>
<keyword evidence="8 15" id="KW-0479">Metal-binding</keyword>
<evidence type="ECO:0000256" key="3">
    <source>
        <dbReference type="ARBA" id="ARBA00004128"/>
    </source>
</evidence>
<feature type="region of interest" description="Disordered" evidence="16">
    <location>
        <begin position="915"/>
        <end position="934"/>
    </location>
</feature>
<evidence type="ECO:0000256" key="8">
    <source>
        <dbReference type="ARBA" id="ARBA00022723"/>
    </source>
</evidence>